<comment type="caution">
    <text evidence="2">The sequence shown here is derived from an EMBL/GenBank/DDBJ whole genome shotgun (WGS) entry which is preliminary data.</text>
</comment>
<dbReference type="EMBL" id="PGOL01000761">
    <property type="protein sequence ID" value="PKI65270.1"/>
    <property type="molecule type" value="Genomic_DNA"/>
</dbReference>
<keyword evidence="3" id="KW-1185">Reference proteome</keyword>
<evidence type="ECO:0000313" key="2">
    <source>
        <dbReference type="EMBL" id="PKI65270.1"/>
    </source>
</evidence>
<evidence type="ECO:0000313" key="3">
    <source>
        <dbReference type="Proteomes" id="UP000233551"/>
    </source>
</evidence>
<dbReference type="Proteomes" id="UP000233551">
    <property type="component" value="Unassembled WGS sequence"/>
</dbReference>
<feature type="compositionally biased region" description="Basic and acidic residues" evidence="1">
    <location>
        <begin position="1"/>
        <end position="13"/>
    </location>
</feature>
<organism evidence="2 3">
    <name type="scientific">Punica granatum</name>
    <name type="common">Pomegranate</name>
    <dbReference type="NCBI Taxonomy" id="22663"/>
    <lineage>
        <taxon>Eukaryota</taxon>
        <taxon>Viridiplantae</taxon>
        <taxon>Streptophyta</taxon>
        <taxon>Embryophyta</taxon>
        <taxon>Tracheophyta</taxon>
        <taxon>Spermatophyta</taxon>
        <taxon>Magnoliopsida</taxon>
        <taxon>eudicotyledons</taxon>
        <taxon>Gunneridae</taxon>
        <taxon>Pentapetalae</taxon>
        <taxon>rosids</taxon>
        <taxon>malvids</taxon>
        <taxon>Myrtales</taxon>
        <taxon>Lythraceae</taxon>
        <taxon>Punica</taxon>
    </lineage>
</organism>
<feature type="compositionally biased region" description="Polar residues" evidence="1">
    <location>
        <begin position="43"/>
        <end position="58"/>
    </location>
</feature>
<protein>
    <submittedName>
        <fullName evidence="2">Uncharacterized protein</fullName>
    </submittedName>
</protein>
<name>A0A2I0KAR1_PUNGR</name>
<reference evidence="2 3" key="1">
    <citation type="submission" date="2017-11" db="EMBL/GenBank/DDBJ databases">
        <title>De-novo sequencing of pomegranate (Punica granatum L.) genome.</title>
        <authorList>
            <person name="Akparov Z."/>
            <person name="Amiraslanov A."/>
            <person name="Hajiyeva S."/>
            <person name="Abbasov M."/>
            <person name="Kaur K."/>
            <person name="Hamwieh A."/>
            <person name="Solovyev V."/>
            <person name="Salamov A."/>
            <person name="Braich B."/>
            <person name="Kosarev P."/>
            <person name="Mahmoud A."/>
            <person name="Hajiyev E."/>
            <person name="Babayeva S."/>
            <person name="Izzatullayeva V."/>
            <person name="Mammadov A."/>
            <person name="Mammadov A."/>
            <person name="Sharifova S."/>
            <person name="Ojaghi J."/>
            <person name="Eynullazada K."/>
            <person name="Bayramov B."/>
            <person name="Abdulazimova A."/>
            <person name="Shahmuradov I."/>
        </authorList>
    </citation>
    <scope>NUCLEOTIDE SEQUENCE [LARGE SCALE GENOMIC DNA]</scope>
    <source>
        <strain evidence="3">cv. AG2017</strain>
        <tissue evidence="2">Leaf</tissue>
    </source>
</reference>
<dbReference type="AlphaFoldDB" id="A0A2I0KAR1"/>
<evidence type="ECO:0000256" key="1">
    <source>
        <dbReference type="SAM" id="MobiDB-lite"/>
    </source>
</evidence>
<accession>A0A2I0KAR1</accession>
<gene>
    <name evidence="2" type="ORF">CRG98_014308</name>
</gene>
<feature type="region of interest" description="Disordered" evidence="1">
    <location>
        <begin position="1"/>
        <end position="62"/>
    </location>
</feature>
<sequence>MVIPSPERRDGTFKSRVGPLTRLKGWTDPTGTSRVGRRHGGSRWNSEARSTTLGSQGTPLGDRGGRLFPELSGRPVQSCKNHRKQSTSGNWPDWAVFGSKFITVDSDGLFEQGQRILTPGGDRSGRSSKRWIPMEVLSKVGGSRFLTNPRRRIRQVAWRRCQGNGRQWQGIGLVMTDRGPYGFERKFGTKFGSRLIASSRLVAKTNVELSICVRKRFK</sequence>
<proteinExistence type="predicted"/>